<evidence type="ECO:0000313" key="2">
    <source>
        <dbReference type="EMBL" id="RNA35865.1"/>
    </source>
</evidence>
<comment type="caution">
    <text evidence="2">The sequence shown here is derived from an EMBL/GenBank/DDBJ whole genome shotgun (WGS) entry which is preliminary data.</text>
</comment>
<protein>
    <submittedName>
        <fullName evidence="2">Retrovirus-related Pol poly from transposon</fullName>
    </submittedName>
</protein>
<dbReference type="EMBL" id="REGN01001280">
    <property type="protein sequence ID" value="RNA35865.1"/>
    <property type="molecule type" value="Genomic_DNA"/>
</dbReference>
<reference evidence="2 3" key="1">
    <citation type="journal article" date="2018" name="Sci. Rep.">
        <title>Genomic signatures of local adaptation to the degree of environmental predictability in rotifers.</title>
        <authorList>
            <person name="Franch-Gras L."/>
            <person name="Hahn C."/>
            <person name="Garcia-Roger E.M."/>
            <person name="Carmona M.J."/>
            <person name="Serra M."/>
            <person name="Gomez A."/>
        </authorList>
    </citation>
    <scope>NUCLEOTIDE SEQUENCE [LARGE SCALE GENOMIC DNA]</scope>
    <source>
        <strain evidence="2">HYR1</strain>
    </source>
</reference>
<dbReference type="AlphaFoldDB" id="A0A3M7SJI8"/>
<accession>A0A3M7SJI8</accession>
<dbReference type="Proteomes" id="UP000276133">
    <property type="component" value="Unassembled WGS sequence"/>
</dbReference>
<evidence type="ECO:0000313" key="3">
    <source>
        <dbReference type="Proteomes" id="UP000276133"/>
    </source>
</evidence>
<feature type="domain" description="Integrase zinc-binding" evidence="1">
    <location>
        <begin position="124"/>
        <end position="171"/>
    </location>
</feature>
<gene>
    <name evidence="2" type="ORF">BpHYR1_002282</name>
</gene>
<dbReference type="STRING" id="10195.A0A3M7SJI8"/>
<dbReference type="OrthoDB" id="425619at2759"/>
<proteinExistence type="predicted"/>
<dbReference type="FunFam" id="1.10.340.70:FF:000001">
    <property type="entry name" value="Retrovirus-related Pol polyprotein from transposon gypsy-like Protein"/>
    <property type="match status" value="1"/>
</dbReference>
<organism evidence="2 3">
    <name type="scientific">Brachionus plicatilis</name>
    <name type="common">Marine rotifer</name>
    <name type="synonym">Brachionus muelleri</name>
    <dbReference type="NCBI Taxonomy" id="10195"/>
    <lineage>
        <taxon>Eukaryota</taxon>
        <taxon>Metazoa</taxon>
        <taxon>Spiralia</taxon>
        <taxon>Gnathifera</taxon>
        <taxon>Rotifera</taxon>
        <taxon>Eurotatoria</taxon>
        <taxon>Monogononta</taxon>
        <taxon>Pseudotrocha</taxon>
        <taxon>Ploima</taxon>
        <taxon>Brachionidae</taxon>
        <taxon>Brachionus</taxon>
    </lineage>
</organism>
<evidence type="ECO:0000259" key="1">
    <source>
        <dbReference type="Pfam" id="PF17921"/>
    </source>
</evidence>
<dbReference type="Pfam" id="PF17921">
    <property type="entry name" value="Integrase_H2C2"/>
    <property type="match status" value="1"/>
</dbReference>
<name>A0A3M7SJI8_BRAPC</name>
<keyword evidence="3" id="KW-1185">Reference proteome</keyword>
<sequence length="210" mass="24690">MYRTFRLESKIYSNNDIISSSVSPTTSNGVPFAVIHFFRLRSLISVNFEIPCADQTFRNFSVDFNFDACGNFSQSIIKSDRDKEISDLIEKVKAQQTEGFLFEDGALLKVRRENIGVLKKLLVVPKDLRPDILKMCHDNFMGSHLGQKKTWMKLSNRFYWPNAYKETINHVEENIKLDKIFYSKEQITQRFARKILKGYFYLDKKFKEKI</sequence>
<dbReference type="InterPro" id="IPR041588">
    <property type="entry name" value="Integrase_H2C2"/>
</dbReference>
<dbReference type="Gene3D" id="1.10.340.70">
    <property type="match status" value="1"/>
</dbReference>